<dbReference type="EMBL" id="BAABAT010000036">
    <property type="protein sequence ID" value="GAA4259649.1"/>
    <property type="molecule type" value="Genomic_DNA"/>
</dbReference>
<name>A0ABP8DML0_9ACTN</name>
<dbReference type="Proteomes" id="UP001500620">
    <property type="component" value="Unassembled WGS sequence"/>
</dbReference>
<organism evidence="2 3">
    <name type="scientific">Dactylosporangium darangshiense</name>
    <dbReference type="NCBI Taxonomy" id="579108"/>
    <lineage>
        <taxon>Bacteria</taxon>
        <taxon>Bacillati</taxon>
        <taxon>Actinomycetota</taxon>
        <taxon>Actinomycetes</taxon>
        <taxon>Micromonosporales</taxon>
        <taxon>Micromonosporaceae</taxon>
        <taxon>Dactylosporangium</taxon>
    </lineage>
</organism>
<feature type="compositionally biased region" description="Basic and acidic residues" evidence="1">
    <location>
        <begin position="1"/>
        <end position="12"/>
    </location>
</feature>
<comment type="caution">
    <text evidence="2">The sequence shown here is derived from an EMBL/GenBank/DDBJ whole genome shotgun (WGS) entry which is preliminary data.</text>
</comment>
<gene>
    <name evidence="2" type="ORF">GCM10022255_085090</name>
</gene>
<evidence type="ECO:0000313" key="2">
    <source>
        <dbReference type="EMBL" id="GAA4259649.1"/>
    </source>
</evidence>
<keyword evidence="3" id="KW-1185">Reference proteome</keyword>
<accession>A0ABP8DML0</accession>
<evidence type="ECO:0000256" key="1">
    <source>
        <dbReference type="SAM" id="MobiDB-lite"/>
    </source>
</evidence>
<evidence type="ECO:0000313" key="3">
    <source>
        <dbReference type="Proteomes" id="UP001500620"/>
    </source>
</evidence>
<feature type="region of interest" description="Disordered" evidence="1">
    <location>
        <begin position="1"/>
        <end position="58"/>
    </location>
</feature>
<proteinExistence type="predicted"/>
<reference evidence="3" key="1">
    <citation type="journal article" date="2019" name="Int. J. Syst. Evol. Microbiol.">
        <title>The Global Catalogue of Microorganisms (GCM) 10K type strain sequencing project: providing services to taxonomists for standard genome sequencing and annotation.</title>
        <authorList>
            <consortium name="The Broad Institute Genomics Platform"/>
            <consortium name="The Broad Institute Genome Sequencing Center for Infectious Disease"/>
            <person name="Wu L."/>
            <person name="Ma J."/>
        </authorList>
    </citation>
    <scope>NUCLEOTIDE SEQUENCE [LARGE SCALE GENOMIC DNA]</scope>
    <source>
        <strain evidence="3">JCM 17441</strain>
    </source>
</reference>
<sequence>MHDEHGAERDRPQAIQGRLVPQRHHAGRLPGGGLTKPGLALPTSKGVYPHQKTDAMIT</sequence>
<protein>
    <submittedName>
        <fullName evidence="2">Uncharacterized protein</fullName>
    </submittedName>
</protein>